<proteinExistence type="inferred from homology"/>
<sequence length="164" mass="19000">METTTSSTGAQLINKDQLLTHWLGHRKVTRRTLEAFPEKELFEFSIGGMRTFAQLMKEMLAMDSATARGLATSTWEALDEEKAELTTKTELLASWDKSTEEIQQFWKDITMEEFQKQIKAFGQYDGTGYSILFYIIDNEIHHRGQGFVYLRALGITPPNFWEQY</sequence>
<name>A0A1I0XB07_9BACT</name>
<dbReference type="InterPro" id="IPR034660">
    <property type="entry name" value="DinB/YfiT-like"/>
</dbReference>
<dbReference type="GO" id="GO:0046872">
    <property type="term" value="F:metal ion binding"/>
    <property type="evidence" value="ECO:0007669"/>
    <property type="project" value="UniProtKB-KW"/>
</dbReference>
<evidence type="ECO:0000313" key="4">
    <source>
        <dbReference type="EMBL" id="SFA97857.1"/>
    </source>
</evidence>
<dbReference type="RefSeq" id="WP_092895008.1">
    <property type="nucleotide sequence ID" value="NZ_CAXBKE010000050.1"/>
</dbReference>
<evidence type="ECO:0000256" key="1">
    <source>
        <dbReference type="ARBA" id="ARBA00008635"/>
    </source>
</evidence>
<comment type="similarity">
    <text evidence="1">Belongs to the DinB family.</text>
</comment>
<dbReference type="Gene3D" id="1.20.120.450">
    <property type="entry name" value="dinb family like domain"/>
    <property type="match status" value="1"/>
</dbReference>
<dbReference type="STRING" id="237018.SAMN04489723_10365"/>
<dbReference type="Pfam" id="PF05163">
    <property type="entry name" value="DinB"/>
    <property type="match status" value="1"/>
</dbReference>
<dbReference type="Proteomes" id="UP000198790">
    <property type="component" value="Unassembled WGS sequence"/>
</dbReference>
<dbReference type="AlphaFoldDB" id="A0A1I0XB07"/>
<reference evidence="4 5" key="1">
    <citation type="submission" date="2016-10" db="EMBL/GenBank/DDBJ databases">
        <authorList>
            <person name="de Groot N.N."/>
        </authorList>
    </citation>
    <scope>NUCLEOTIDE SEQUENCE [LARGE SCALE GENOMIC DNA]</scope>
    <source>
        <strain evidence="4 5">DSM 23399</strain>
    </source>
</reference>
<dbReference type="SUPFAM" id="SSF109854">
    <property type="entry name" value="DinB/YfiT-like putative metalloenzymes"/>
    <property type="match status" value="1"/>
</dbReference>
<organism evidence="4 5">
    <name type="scientific">Algoriphagus aquimarinus</name>
    <dbReference type="NCBI Taxonomy" id="237018"/>
    <lineage>
        <taxon>Bacteria</taxon>
        <taxon>Pseudomonadati</taxon>
        <taxon>Bacteroidota</taxon>
        <taxon>Cytophagia</taxon>
        <taxon>Cytophagales</taxon>
        <taxon>Cyclobacteriaceae</taxon>
        <taxon>Algoriphagus</taxon>
    </lineage>
</organism>
<accession>A0A1I0XB07</accession>
<evidence type="ECO:0000313" key="5">
    <source>
        <dbReference type="Proteomes" id="UP000198790"/>
    </source>
</evidence>
<keyword evidence="5" id="KW-1185">Reference proteome</keyword>
<keyword evidence="2 3" id="KW-0479">Metal-binding</keyword>
<dbReference type="OrthoDB" id="119432at2"/>
<feature type="binding site" evidence="3">
    <location>
        <position position="142"/>
    </location>
    <ligand>
        <name>a divalent metal cation</name>
        <dbReference type="ChEBI" id="CHEBI:60240"/>
    </ligand>
</feature>
<dbReference type="InterPro" id="IPR007837">
    <property type="entry name" value="DinB"/>
</dbReference>
<evidence type="ECO:0000256" key="2">
    <source>
        <dbReference type="ARBA" id="ARBA00022723"/>
    </source>
</evidence>
<gene>
    <name evidence="4" type="ORF">SAMN04489723_10365</name>
</gene>
<protein>
    <submittedName>
        <fullName evidence="4">Uncharacterized damage-inducible protein DinB (Forms a four-helix bundle)</fullName>
    </submittedName>
</protein>
<dbReference type="EMBL" id="FOKK01000003">
    <property type="protein sequence ID" value="SFA97857.1"/>
    <property type="molecule type" value="Genomic_DNA"/>
</dbReference>
<evidence type="ECO:0000256" key="3">
    <source>
        <dbReference type="PIRSR" id="PIRSR607837-1"/>
    </source>
</evidence>